<organism evidence="1">
    <name type="scientific">bioreactor metagenome</name>
    <dbReference type="NCBI Taxonomy" id="1076179"/>
    <lineage>
        <taxon>unclassified sequences</taxon>
        <taxon>metagenomes</taxon>
        <taxon>ecological metagenomes</taxon>
    </lineage>
</organism>
<comment type="caution">
    <text evidence="1">The sequence shown here is derived from an EMBL/GenBank/DDBJ whole genome shotgun (WGS) entry which is preliminary data.</text>
</comment>
<dbReference type="EMBL" id="VSSQ01068225">
    <property type="protein sequence ID" value="MPN20462.1"/>
    <property type="molecule type" value="Genomic_DNA"/>
</dbReference>
<dbReference type="AlphaFoldDB" id="A0A645G3E2"/>
<accession>A0A645G3E2</accession>
<sequence>MLRRGKGGAAGIRQRTRSRLFTGLHDTARVQRYGLPPVGRKPADGNRVAVQRRHLSGRSGYVVLLGHLPGCYLICAAQNLHSRLLSPRGIGRYTRTCRLNTGTRAEKPRRKANRARFCGYSRAGPVHRRSGD</sequence>
<name>A0A645G3E2_9ZZZZ</name>
<reference evidence="1" key="1">
    <citation type="submission" date="2019-08" db="EMBL/GenBank/DDBJ databases">
        <authorList>
            <person name="Kucharzyk K."/>
            <person name="Murdoch R.W."/>
            <person name="Higgins S."/>
            <person name="Loffler F."/>
        </authorList>
    </citation>
    <scope>NUCLEOTIDE SEQUENCE</scope>
</reference>
<protein>
    <submittedName>
        <fullName evidence="1">Uncharacterized protein</fullName>
    </submittedName>
</protein>
<gene>
    <name evidence="1" type="ORF">SDC9_167841</name>
</gene>
<proteinExistence type="predicted"/>
<evidence type="ECO:0000313" key="1">
    <source>
        <dbReference type="EMBL" id="MPN20462.1"/>
    </source>
</evidence>